<reference evidence="4" key="1">
    <citation type="submission" date="2016-04" db="EMBL/GenBank/DDBJ databases">
        <authorList>
            <person name="Evans L.H."/>
            <person name="Alamgir A."/>
            <person name="Owens N."/>
            <person name="Weber N.D."/>
            <person name="Virtaneva K."/>
            <person name="Barbian K."/>
            <person name="Babar A."/>
            <person name="Rosenke K."/>
        </authorList>
    </citation>
    <scope>NUCLEOTIDE SEQUENCE</scope>
    <source>
        <strain evidence="4">92-2</strain>
    </source>
</reference>
<proteinExistence type="inferred from homology"/>
<evidence type="ECO:0000256" key="3">
    <source>
        <dbReference type="SAM" id="MobiDB-lite"/>
    </source>
</evidence>
<organism evidence="4">
    <name type="scientific">uncultured Desulfovibrio sp</name>
    <dbReference type="NCBI Taxonomy" id="167968"/>
    <lineage>
        <taxon>Bacteria</taxon>
        <taxon>Pseudomonadati</taxon>
        <taxon>Thermodesulfobacteriota</taxon>
        <taxon>Desulfovibrionia</taxon>
        <taxon>Desulfovibrionales</taxon>
        <taxon>Desulfovibrionaceae</taxon>
        <taxon>Desulfovibrio</taxon>
        <taxon>environmental samples</taxon>
    </lineage>
</organism>
<dbReference type="HAMAP" id="MF_01384">
    <property type="entry name" value="UreD"/>
    <property type="match status" value="1"/>
</dbReference>
<dbReference type="GO" id="GO:0016151">
    <property type="term" value="F:nickel cation binding"/>
    <property type="evidence" value="ECO:0007669"/>
    <property type="project" value="InterPro"/>
</dbReference>
<dbReference type="InterPro" id="IPR002669">
    <property type="entry name" value="UreD"/>
</dbReference>
<sequence length="352" mass="37659">MSANPASPAGNLHGHCFTPDRRWSARMELDFAVRQGRTTLTKMQFSGPLRVQRPFYPEAAPTNAPGRAQASQPCHCCLLHPPGGLVSGDDLSLSVRLEQGAHALLTAPSASKFYAADAHNVAQRQTTDLNVAGGMLEWLPRETIIYDGARAEMRTSVELDNTSACIGWEMICLGRPAANESFTHGSVRQSLILTREGLPLLHEVLRFEGGDALQKCACGLGDQAVSATLFAVGRGADDGQDLAALEACCTTLQNMLSPNRDFDDAPDGPPDDASGGQSPAASDIPVQARPVPLSAHMGERAGATVRGGVLVVRYLGPDMEEARNLLLTAWNLLRPELTGCPPHMPRIWYGAF</sequence>
<name>A0A212JPR8_9BACT</name>
<evidence type="ECO:0000256" key="1">
    <source>
        <dbReference type="ARBA" id="ARBA00007177"/>
    </source>
</evidence>
<gene>
    <name evidence="4" type="primary">ureD</name>
    <name evidence="4" type="ORF">KM92DES2_11497</name>
</gene>
<dbReference type="PANTHER" id="PTHR33643">
    <property type="entry name" value="UREASE ACCESSORY PROTEIN D"/>
    <property type="match status" value="1"/>
</dbReference>
<comment type="similarity">
    <text evidence="1">Belongs to the UreD family.</text>
</comment>
<dbReference type="RefSeq" id="WP_227118438.1">
    <property type="nucleotide sequence ID" value="NZ_LT598928.1"/>
</dbReference>
<evidence type="ECO:0000313" key="4">
    <source>
        <dbReference type="EMBL" id="SBW01433.1"/>
    </source>
</evidence>
<dbReference type="PANTHER" id="PTHR33643:SF1">
    <property type="entry name" value="UREASE ACCESSORY PROTEIN D"/>
    <property type="match status" value="1"/>
</dbReference>
<feature type="region of interest" description="Disordered" evidence="3">
    <location>
        <begin position="259"/>
        <end position="284"/>
    </location>
</feature>
<dbReference type="AlphaFoldDB" id="A0A212JPR8"/>
<accession>A0A212JPR8</accession>
<keyword evidence="2" id="KW-0143">Chaperone</keyword>
<protein>
    <submittedName>
        <fullName evidence="4">Urease accessory protein UreD</fullName>
    </submittedName>
</protein>
<dbReference type="EMBL" id="FLUP01000001">
    <property type="protein sequence ID" value="SBW01433.1"/>
    <property type="molecule type" value="Genomic_DNA"/>
</dbReference>
<dbReference type="Pfam" id="PF01774">
    <property type="entry name" value="UreD"/>
    <property type="match status" value="1"/>
</dbReference>
<evidence type="ECO:0000256" key="2">
    <source>
        <dbReference type="ARBA" id="ARBA00023186"/>
    </source>
</evidence>